<keyword evidence="2" id="KW-1185">Reference proteome</keyword>
<evidence type="ECO:0000313" key="1">
    <source>
        <dbReference type="EMBL" id="QJT70538.1"/>
    </source>
</evidence>
<protein>
    <submittedName>
        <fullName evidence="1">Ribonucleoside-triphosphate reductase</fullName>
    </submittedName>
</protein>
<organism evidence="1 2">
    <name type="scientific">Shigella phage 2019SD1</name>
    <dbReference type="NCBI Taxonomy" id="2848074"/>
    <lineage>
        <taxon>Viruses</taxon>
        <taxon>Duplodnaviria</taxon>
        <taxon>Heunggongvirae</taxon>
        <taxon>Uroviricota</taxon>
        <taxon>Caudoviricetes</taxon>
        <taxon>Drexlerviridae</taxon>
        <taxon>Tempevirinae</taxon>
        <taxon>Hanrivervirus</taxon>
        <taxon>Hanrivervirus hv2019SD1</taxon>
    </lineage>
</organism>
<proteinExistence type="predicted"/>
<dbReference type="Proteomes" id="UP000504733">
    <property type="component" value="Segment"/>
</dbReference>
<sequence length="136" mass="15363">MSGESSGKEIRQTPWGKMYETLNRKKAADLAFYWISEALQMNYNEIARMATEGINFFSDGNGEFKCITQRGSVEIIGGEEVEKPEISVMIKGLIRSPKFREVDGETIRVTDKLGVLTTSLKLRTGIILMLMVNYML</sequence>
<reference evidence="1 2" key="1">
    <citation type="submission" date="2020-04" db="EMBL/GenBank/DDBJ databases">
        <authorList>
            <person name="Kumar P."/>
            <person name="Meghvansi M.K."/>
            <person name="Kamboj D.V."/>
        </authorList>
    </citation>
    <scope>NUCLEOTIDE SEQUENCE [LARGE SCALE GENOMIC DNA]</scope>
</reference>
<name>A0A6M5CDM5_9CAUD</name>
<accession>A0A6M5CDM5</accession>
<dbReference type="EMBL" id="MT360681">
    <property type="protein sequence ID" value="QJT70538.1"/>
    <property type="molecule type" value="Genomic_DNA"/>
</dbReference>
<gene>
    <name evidence="1" type="ORF">SD1_09</name>
</gene>
<evidence type="ECO:0000313" key="2">
    <source>
        <dbReference type="Proteomes" id="UP000504733"/>
    </source>
</evidence>